<feature type="transmembrane region" description="Helical" evidence="4">
    <location>
        <begin position="70"/>
        <end position="93"/>
    </location>
</feature>
<dbReference type="EMBL" id="JADFUA010000005">
    <property type="protein sequence ID" value="MBE9609840.1"/>
    <property type="molecule type" value="Genomic_DNA"/>
</dbReference>
<dbReference type="CDD" id="cd06225">
    <property type="entry name" value="HAMP"/>
    <property type="match status" value="1"/>
</dbReference>
<evidence type="ECO:0000313" key="8">
    <source>
        <dbReference type="Proteomes" id="UP000604481"/>
    </source>
</evidence>
<protein>
    <submittedName>
        <fullName evidence="7">Methyl-accepting chemotaxis protein</fullName>
    </submittedName>
</protein>
<keyword evidence="1 3" id="KW-0807">Transducer</keyword>
<keyword evidence="4" id="KW-0472">Membrane</keyword>
<dbReference type="InterPro" id="IPR003660">
    <property type="entry name" value="HAMP_dom"/>
</dbReference>
<sequence length="597" mass="65792">MGWFLELHAKLERVFFPTLARKYAFILLLALFPAALYGLLQASSTTIRQLIGQHPALPAVMAEIDRLSSWALCLTALCLAFALIQVLYLHFWITRPVQRITHVYTEAASDEGDLSRNLPVLTCDEIGQLAQACNLFMSKQREIIAGVQSMTIGIALDAARSMKNVKDSSSATRQQDELARKVVTASEATTRGINEVSERTGNISSSTSTNLGVAHDSYNELQDVMHRIHAITGKIATFNQTVDGLNQRSASIKHIVDLIKEISGQTNLLALNAAIEAARAGEAGRGFAVVADEVRKLAEKVRVATDDISSNIDDMLEQVAETQQETELITRDANLTRDVVEKASGQFARMMTDFETTSDALADIARTLEEFSEANRLVHSNVAEIHQLSLAVNELMGRSATSADDLSLAAESVQGIVGKYKVGQGELDATLTRMSALRDRVARKISELHERGVNVFDQQYQPIANTKPQKYLVSYAEHFVRELQPIYDEVAKTCTGGKFSLAVDVNGYGATHNSWYSKPLTGDAAQDLVNSRDRRLFNDPAGLRAARNTQPFLLQTYARDTGEIMTEIDMPIHVAGRHWGNLRLGFDASEFLHKSKP</sequence>
<dbReference type="PROSITE" id="PS50885">
    <property type="entry name" value="HAMP"/>
    <property type="match status" value="1"/>
</dbReference>
<dbReference type="Pfam" id="PF00672">
    <property type="entry name" value="HAMP"/>
    <property type="match status" value="1"/>
</dbReference>
<keyword evidence="4" id="KW-1133">Transmembrane helix</keyword>
<gene>
    <name evidence="7" type="ORF">INR99_10815</name>
</gene>
<dbReference type="AlphaFoldDB" id="A0A8J7FL85"/>
<dbReference type="Pfam" id="PF00015">
    <property type="entry name" value="MCPsignal"/>
    <property type="match status" value="1"/>
</dbReference>
<evidence type="ECO:0000259" key="5">
    <source>
        <dbReference type="PROSITE" id="PS50111"/>
    </source>
</evidence>
<dbReference type="Gene3D" id="1.10.287.950">
    <property type="entry name" value="Methyl-accepting chemotaxis protein"/>
    <property type="match status" value="1"/>
</dbReference>
<reference evidence="7 8" key="1">
    <citation type="submission" date="2020-10" db="EMBL/GenBank/DDBJ databases">
        <title>The genome sequence of Chitinilyticum litopenaei 4Y14.</title>
        <authorList>
            <person name="Liu Y."/>
        </authorList>
    </citation>
    <scope>NUCLEOTIDE SEQUENCE [LARGE SCALE GENOMIC DNA]</scope>
    <source>
        <strain evidence="7 8">4Y14</strain>
    </source>
</reference>
<name>A0A8J7FL85_9NEIS</name>
<evidence type="ECO:0000256" key="1">
    <source>
        <dbReference type="ARBA" id="ARBA00023224"/>
    </source>
</evidence>
<dbReference type="PROSITE" id="PS50111">
    <property type="entry name" value="CHEMOTAXIS_TRANSDUC_2"/>
    <property type="match status" value="1"/>
</dbReference>
<evidence type="ECO:0000256" key="3">
    <source>
        <dbReference type="PROSITE-ProRule" id="PRU00284"/>
    </source>
</evidence>
<dbReference type="SMART" id="SM00304">
    <property type="entry name" value="HAMP"/>
    <property type="match status" value="1"/>
</dbReference>
<dbReference type="SMART" id="SM00283">
    <property type="entry name" value="MA"/>
    <property type="match status" value="1"/>
</dbReference>
<keyword evidence="4" id="KW-0812">Transmembrane</keyword>
<evidence type="ECO:0000313" key="7">
    <source>
        <dbReference type="EMBL" id="MBE9609840.1"/>
    </source>
</evidence>
<evidence type="ECO:0000256" key="2">
    <source>
        <dbReference type="ARBA" id="ARBA00029447"/>
    </source>
</evidence>
<feature type="transmembrane region" description="Helical" evidence="4">
    <location>
        <begin position="20"/>
        <end position="40"/>
    </location>
</feature>
<dbReference type="GO" id="GO:0016020">
    <property type="term" value="C:membrane"/>
    <property type="evidence" value="ECO:0007669"/>
    <property type="project" value="InterPro"/>
</dbReference>
<dbReference type="SUPFAM" id="SSF58104">
    <property type="entry name" value="Methyl-accepting chemotaxis protein (MCP) signaling domain"/>
    <property type="match status" value="1"/>
</dbReference>
<evidence type="ECO:0000256" key="4">
    <source>
        <dbReference type="SAM" id="Phobius"/>
    </source>
</evidence>
<feature type="domain" description="Methyl-accepting transducer" evidence="5">
    <location>
        <begin position="150"/>
        <end position="386"/>
    </location>
</feature>
<evidence type="ECO:0000259" key="6">
    <source>
        <dbReference type="PROSITE" id="PS50885"/>
    </source>
</evidence>
<dbReference type="GO" id="GO:0007165">
    <property type="term" value="P:signal transduction"/>
    <property type="evidence" value="ECO:0007669"/>
    <property type="project" value="UniProtKB-KW"/>
</dbReference>
<organism evidence="7 8">
    <name type="scientific">Chitinilyticum piscinae</name>
    <dbReference type="NCBI Taxonomy" id="2866724"/>
    <lineage>
        <taxon>Bacteria</taxon>
        <taxon>Pseudomonadati</taxon>
        <taxon>Pseudomonadota</taxon>
        <taxon>Betaproteobacteria</taxon>
        <taxon>Neisseriales</taxon>
        <taxon>Chitinibacteraceae</taxon>
        <taxon>Chitinilyticum</taxon>
    </lineage>
</organism>
<keyword evidence="8" id="KW-1185">Reference proteome</keyword>
<accession>A0A8J7FL85</accession>
<dbReference type="InterPro" id="IPR004089">
    <property type="entry name" value="MCPsignal_dom"/>
</dbReference>
<comment type="similarity">
    <text evidence="2">Belongs to the methyl-accepting chemotaxis (MCP) protein family.</text>
</comment>
<feature type="domain" description="HAMP" evidence="6">
    <location>
        <begin position="91"/>
        <end position="145"/>
    </location>
</feature>
<comment type="caution">
    <text evidence="7">The sequence shown here is derived from an EMBL/GenBank/DDBJ whole genome shotgun (WGS) entry which is preliminary data.</text>
</comment>
<dbReference type="PANTHER" id="PTHR32089:SF112">
    <property type="entry name" value="LYSOZYME-LIKE PROTEIN-RELATED"/>
    <property type="match status" value="1"/>
</dbReference>
<dbReference type="PANTHER" id="PTHR32089">
    <property type="entry name" value="METHYL-ACCEPTING CHEMOTAXIS PROTEIN MCPB"/>
    <property type="match status" value="1"/>
</dbReference>
<dbReference type="RefSeq" id="WP_194116361.1">
    <property type="nucleotide sequence ID" value="NZ_JADFUA010000005.1"/>
</dbReference>
<proteinExistence type="inferred from homology"/>
<dbReference type="Proteomes" id="UP000604481">
    <property type="component" value="Unassembled WGS sequence"/>
</dbReference>